<comment type="subcellular location">
    <subcellularLocation>
        <location evidence="4">Secreted</location>
    </subcellularLocation>
</comment>
<keyword evidence="3 4" id="KW-0456">Lyase</keyword>
<dbReference type="InterPro" id="IPR012334">
    <property type="entry name" value="Pectin_lyas_fold"/>
</dbReference>
<keyword evidence="4" id="KW-0964">Secreted</keyword>
<dbReference type="GO" id="GO:0000272">
    <property type="term" value="P:polysaccharide catabolic process"/>
    <property type="evidence" value="ECO:0007669"/>
    <property type="project" value="UniProtKB-KW"/>
</dbReference>
<dbReference type="GO" id="GO:0030570">
    <property type="term" value="F:pectate lyase activity"/>
    <property type="evidence" value="ECO:0007669"/>
    <property type="project" value="InterPro"/>
</dbReference>
<dbReference type="InterPro" id="IPR002022">
    <property type="entry name" value="Pec_lyase"/>
</dbReference>
<dbReference type="GeneID" id="54421998"/>
<gene>
    <name evidence="7 9" type="ORF">P152DRAFT_475561</name>
</gene>
<evidence type="ECO:0000256" key="2">
    <source>
        <dbReference type="ARBA" id="ARBA00022729"/>
    </source>
</evidence>
<evidence type="ECO:0000313" key="7">
    <source>
        <dbReference type="EMBL" id="KAF1810332.1"/>
    </source>
</evidence>
<evidence type="ECO:0000256" key="1">
    <source>
        <dbReference type="ARBA" id="ARBA00010980"/>
    </source>
</evidence>
<accession>A0A6G1FX95</accession>
<dbReference type="EMBL" id="ML975166">
    <property type="protein sequence ID" value="KAF1810332.1"/>
    <property type="molecule type" value="Genomic_DNA"/>
</dbReference>
<dbReference type="Pfam" id="PF00544">
    <property type="entry name" value="Pectate_lyase_4"/>
    <property type="match status" value="1"/>
</dbReference>
<keyword evidence="4" id="KW-0624">Polysaccharide degradation</keyword>
<dbReference type="AlphaFoldDB" id="A0A6G1FX95"/>
<evidence type="ECO:0000313" key="8">
    <source>
        <dbReference type="Proteomes" id="UP000504638"/>
    </source>
</evidence>
<feature type="domain" description="Pectate lyase" evidence="6">
    <location>
        <begin position="53"/>
        <end position="266"/>
    </location>
</feature>
<proteinExistence type="inferred from homology"/>
<dbReference type="GO" id="GO:0005576">
    <property type="term" value="C:extracellular region"/>
    <property type="evidence" value="ECO:0007669"/>
    <property type="project" value="UniProtKB-SubCell"/>
</dbReference>
<dbReference type="RefSeq" id="XP_033531963.1">
    <property type="nucleotide sequence ID" value="XM_033681428.1"/>
</dbReference>
<keyword evidence="4" id="KW-0119">Carbohydrate metabolism</keyword>
<name>A0A6G1FX95_9PEZI</name>
<dbReference type="PANTHER" id="PTHR31683:SF18">
    <property type="entry name" value="PECTATE LYASE 21-RELATED"/>
    <property type="match status" value="1"/>
</dbReference>
<dbReference type="InterPro" id="IPR045032">
    <property type="entry name" value="PEL"/>
</dbReference>
<feature type="signal peptide" evidence="5">
    <location>
        <begin position="1"/>
        <end position="24"/>
    </location>
</feature>
<sequence>MRAVASALLKFAASSILFSHLSLAGPTDPAYCAKCEESAPGFASLNGGTTGGKGGPIVTVTTHADLKAYAGLDGPYVIRVDRTLVSEPFGYEIPIKSHKTIIGVGRAGKITGGGLTVKNERNIIIRNLEISGTYNPADYDGKQNDFDGVQVDGGTNIWIDHCKFTQMWDGLLDLRKDTNYVTVSFTQFSEHNKAFGIGWTDNVLSKMTIHDNFFHSTNQRNPSADNLQHCHMYNNYFRNLTAYGTYARGATQLLVEASYYEDVNDPLHADATAAIRSNQVRFKDCRGKREVSARPEKVFKASDFYSYQLKNPDDLPRTVPGAVGPSPEIGIWTSGWRDR</sequence>
<dbReference type="InterPro" id="IPR011050">
    <property type="entry name" value="Pectin_lyase_fold/virulence"/>
</dbReference>
<dbReference type="Proteomes" id="UP000504638">
    <property type="component" value="Unplaced"/>
</dbReference>
<keyword evidence="2 5" id="KW-0732">Signal</keyword>
<evidence type="ECO:0000313" key="9">
    <source>
        <dbReference type="RefSeq" id="XP_033531963.1"/>
    </source>
</evidence>
<dbReference type="SUPFAM" id="SSF51126">
    <property type="entry name" value="Pectin lyase-like"/>
    <property type="match status" value="1"/>
</dbReference>
<feature type="chain" id="PRO_5044631650" evidence="5">
    <location>
        <begin position="25"/>
        <end position="339"/>
    </location>
</feature>
<dbReference type="OrthoDB" id="2019149at2759"/>
<organism evidence="7">
    <name type="scientific">Eremomyces bilateralis CBS 781.70</name>
    <dbReference type="NCBI Taxonomy" id="1392243"/>
    <lineage>
        <taxon>Eukaryota</taxon>
        <taxon>Fungi</taxon>
        <taxon>Dikarya</taxon>
        <taxon>Ascomycota</taxon>
        <taxon>Pezizomycotina</taxon>
        <taxon>Dothideomycetes</taxon>
        <taxon>Dothideomycetes incertae sedis</taxon>
        <taxon>Eremomycetales</taxon>
        <taxon>Eremomycetaceae</taxon>
        <taxon>Eremomyces</taxon>
    </lineage>
</organism>
<dbReference type="Gene3D" id="2.160.20.10">
    <property type="entry name" value="Single-stranded right-handed beta-helix, Pectin lyase-like"/>
    <property type="match status" value="1"/>
</dbReference>
<reference evidence="9" key="3">
    <citation type="submission" date="2025-04" db="UniProtKB">
        <authorList>
            <consortium name="RefSeq"/>
        </authorList>
    </citation>
    <scope>IDENTIFICATION</scope>
    <source>
        <strain evidence="9">CBS 781.70</strain>
    </source>
</reference>
<protein>
    <submittedName>
        <fullName evidence="7 9">Pectin lyase-like protein</fullName>
    </submittedName>
</protein>
<reference evidence="9" key="2">
    <citation type="submission" date="2020-04" db="EMBL/GenBank/DDBJ databases">
        <authorList>
            <consortium name="NCBI Genome Project"/>
        </authorList>
    </citation>
    <scope>NUCLEOTIDE SEQUENCE</scope>
    <source>
        <strain evidence="9">CBS 781.70</strain>
    </source>
</reference>
<evidence type="ECO:0000259" key="6">
    <source>
        <dbReference type="SMART" id="SM00656"/>
    </source>
</evidence>
<comment type="similarity">
    <text evidence="1 4">Belongs to the polysaccharide lyase 1 family.</text>
</comment>
<reference evidence="7 9" key="1">
    <citation type="submission" date="2020-01" db="EMBL/GenBank/DDBJ databases">
        <authorList>
            <consortium name="DOE Joint Genome Institute"/>
            <person name="Haridas S."/>
            <person name="Albert R."/>
            <person name="Binder M."/>
            <person name="Bloem J."/>
            <person name="Labutti K."/>
            <person name="Salamov A."/>
            <person name="Andreopoulos B."/>
            <person name="Baker S.E."/>
            <person name="Barry K."/>
            <person name="Bills G."/>
            <person name="Bluhm B.H."/>
            <person name="Cannon C."/>
            <person name="Castanera R."/>
            <person name="Culley D.E."/>
            <person name="Daum C."/>
            <person name="Ezra D."/>
            <person name="Gonzalez J.B."/>
            <person name="Henrissat B."/>
            <person name="Kuo A."/>
            <person name="Liang C."/>
            <person name="Lipzen A."/>
            <person name="Lutzoni F."/>
            <person name="Magnuson J."/>
            <person name="Mondo S."/>
            <person name="Nolan M."/>
            <person name="Ohm R."/>
            <person name="Pangilinan J."/>
            <person name="Park H.-J."/>
            <person name="Ramirez L."/>
            <person name="Alfaro M."/>
            <person name="Sun H."/>
            <person name="Tritt A."/>
            <person name="Yoshinaga Y."/>
            <person name="Zwiers L.-H."/>
            <person name="Turgeon B.G."/>
            <person name="Goodwin S.B."/>
            <person name="Spatafora J.W."/>
            <person name="Crous P.W."/>
            <person name="Grigoriev I.V."/>
        </authorList>
    </citation>
    <scope>NUCLEOTIDE SEQUENCE</scope>
    <source>
        <strain evidence="7 9">CBS 781.70</strain>
    </source>
</reference>
<evidence type="ECO:0000256" key="3">
    <source>
        <dbReference type="ARBA" id="ARBA00023239"/>
    </source>
</evidence>
<dbReference type="PANTHER" id="PTHR31683">
    <property type="entry name" value="PECTATE LYASE 18-RELATED"/>
    <property type="match status" value="1"/>
</dbReference>
<evidence type="ECO:0000256" key="5">
    <source>
        <dbReference type="SAM" id="SignalP"/>
    </source>
</evidence>
<keyword evidence="8" id="KW-1185">Reference proteome</keyword>
<dbReference type="SMART" id="SM00656">
    <property type="entry name" value="Amb_all"/>
    <property type="match status" value="1"/>
</dbReference>
<evidence type="ECO:0000256" key="4">
    <source>
        <dbReference type="RuleBase" id="RU361173"/>
    </source>
</evidence>